<feature type="transmembrane region" description="Helical" evidence="1">
    <location>
        <begin position="5"/>
        <end position="20"/>
    </location>
</feature>
<keyword evidence="1" id="KW-1133">Transmembrane helix</keyword>
<feature type="transmembrane region" description="Helical" evidence="1">
    <location>
        <begin position="40"/>
        <end position="60"/>
    </location>
</feature>
<sequence length="71" mass="8335">MLLELILAAVLGTIIYLFLTKTKEEVLPIGDGWWAAGENVLFYFIFFFLYILCWCSRIYIKDLTKLDLQSH</sequence>
<keyword evidence="1" id="KW-0472">Membrane</keyword>
<evidence type="ECO:0000313" key="2">
    <source>
        <dbReference type="Ensembl" id="ENSNNAP00000000042.1"/>
    </source>
</evidence>
<keyword evidence="1" id="KW-0812">Transmembrane</keyword>
<dbReference type="Ensembl" id="ENSNNAT00000000048.1">
    <property type="protein sequence ID" value="ENSNNAP00000000042.1"/>
    <property type="gene ID" value="ENSNNAG00000000028.1"/>
</dbReference>
<organism evidence="2 3">
    <name type="scientific">Naja naja</name>
    <name type="common">Indian cobra</name>
    <dbReference type="NCBI Taxonomy" id="35670"/>
    <lineage>
        <taxon>Eukaryota</taxon>
        <taxon>Metazoa</taxon>
        <taxon>Chordata</taxon>
        <taxon>Craniata</taxon>
        <taxon>Vertebrata</taxon>
        <taxon>Euteleostomi</taxon>
        <taxon>Lepidosauria</taxon>
        <taxon>Squamata</taxon>
        <taxon>Bifurcata</taxon>
        <taxon>Unidentata</taxon>
        <taxon>Episquamata</taxon>
        <taxon>Toxicofera</taxon>
        <taxon>Serpentes</taxon>
        <taxon>Colubroidea</taxon>
        <taxon>Elapidae</taxon>
        <taxon>Elapinae</taxon>
        <taxon>Naja</taxon>
    </lineage>
</organism>
<protein>
    <submittedName>
        <fullName evidence="2">Uncharacterized protein</fullName>
    </submittedName>
</protein>
<reference evidence="2" key="1">
    <citation type="submission" date="2025-08" db="UniProtKB">
        <authorList>
            <consortium name="Ensembl"/>
        </authorList>
    </citation>
    <scope>IDENTIFICATION</scope>
</reference>
<accession>A0A8C6VAB4</accession>
<keyword evidence="3" id="KW-1185">Reference proteome</keyword>
<proteinExistence type="predicted"/>
<evidence type="ECO:0000256" key="1">
    <source>
        <dbReference type="SAM" id="Phobius"/>
    </source>
</evidence>
<dbReference type="AlphaFoldDB" id="A0A8C6VAB4"/>
<reference evidence="2" key="2">
    <citation type="submission" date="2025-09" db="UniProtKB">
        <authorList>
            <consortium name="Ensembl"/>
        </authorList>
    </citation>
    <scope>IDENTIFICATION</scope>
</reference>
<dbReference type="Proteomes" id="UP000694559">
    <property type="component" value="Unplaced"/>
</dbReference>
<evidence type="ECO:0000313" key="3">
    <source>
        <dbReference type="Proteomes" id="UP000694559"/>
    </source>
</evidence>
<name>A0A8C6VAB4_NAJNA</name>